<sequence>MTVMFFFSLLFSFSFPSLNSPNKREHCYIFTGWHGWLVSFLIDGDDRIGWDGWLKLESLGATKVYVNMEGRGES</sequence>
<dbReference type="AlphaFoldDB" id="A0AAJ0I8F8"/>
<comment type="caution">
    <text evidence="2">The sequence shown here is derived from an EMBL/GenBank/DDBJ whole genome shotgun (WGS) entry which is preliminary data.</text>
</comment>
<gene>
    <name evidence="2" type="ORF">B0T23DRAFT_380709</name>
</gene>
<feature type="chain" id="PRO_5042585900" evidence="1">
    <location>
        <begin position="20"/>
        <end position="74"/>
    </location>
</feature>
<evidence type="ECO:0000313" key="2">
    <source>
        <dbReference type="EMBL" id="KAK3492877.1"/>
    </source>
</evidence>
<reference evidence="2 3" key="1">
    <citation type="journal article" date="2023" name="Mol. Phylogenet. Evol.">
        <title>Genome-scale phylogeny and comparative genomics of the fungal order Sordariales.</title>
        <authorList>
            <person name="Hensen N."/>
            <person name="Bonometti L."/>
            <person name="Westerberg I."/>
            <person name="Brannstrom I.O."/>
            <person name="Guillou S."/>
            <person name="Cros-Aarteil S."/>
            <person name="Calhoun S."/>
            <person name="Haridas S."/>
            <person name="Kuo A."/>
            <person name="Mondo S."/>
            <person name="Pangilinan J."/>
            <person name="Riley R."/>
            <person name="LaButti K."/>
            <person name="Andreopoulos B."/>
            <person name="Lipzen A."/>
            <person name="Chen C."/>
            <person name="Yan M."/>
            <person name="Daum C."/>
            <person name="Ng V."/>
            <person name="Clum A."/>
            <person name="Steindorff A."/>
            <person name="Ohm R.A."/>
            <person name="Martin F."/>
            <person name="Silar P."/>
            <person name="Natvig D.O."/>
            <person name="Lalanne C."/>
            <person name="Gautier V."/>
            <person name="Ament-Velasquez S.L."/>
            <person name="Kruys A."/>
            <person name="Hutchinson M.I."/>
            <person name="Powell A.J."/>
            <person name="Barry K."/>
            <person name="Miller A.N."/>
            <person name="Grigoriev I.V."/>
            <person name="Debuchy R."/>
            <person name="Gladieux P."/>
            <person name="Hiltunen Thoren M."/>
            <person name="Johannesson H."/>
        </authorList>
    </citation>
    <scope>NUCLEOTIDE SEQUENCE [LARGE SCALE GENOMIC DNA]</scope>
    <source>
        <strain evidence="2 3">FGSC 10403</strain>
    </source>
</reference>
<proteinExistence type="predicted"/>
<keyword evidence="3" id="KW-1185">Reference proteome</keyword>
<feature type="signal peptide" evidence="1">
    <location>
        <begin position="1"/>
        <end position="19"/>
    </location>
</feature>
<keyword evidence="1" id="KW-0732">Signal</keyword>
<dbReference type="RefSeq" id="XP_062693335.1">
    <property type="nucleotide sequence ID" value="XM_062837225.1"/>
</dbReference>
<protein>
    <submittedName>
        <fullName evidence="2">Uncharacterized protein</fullName>
    </submittedName>
</protein>
<dbReference type="Proteomes" id="UP001285908">
    <property type="component" value="Unassembled WGS sequence"/>
</dbReference>
<name>A0AAJ0I8F8_9PEZI</name>
<evidence type="ECO:0000256" key="1">
    <source>
        <dbReference type="SAM" id="SignalP"/>
    </source>
</evidence>
<evidence type="ECO:0000313" key="3">
    <source>
        <dbReference type="Proteomes" id="UP001285908"/>
    </source>
</evidence>
<organism evidence="2 3">
    <name type="scientific">Neurospora hispaniola</name>
    <dbReference type="NCBI Taxonomy" id="588809"/>
    <lineage>
        <taxon>Eukaryota</taxon>
        <taxon>Fungi</taxon>
        <taxon>Dikarya</taxon>
        <taxon>Ascomycota</taxon>
        <taxon>Pezizomycotina</taxon>
        <taxon>Sordariomycetes</taxon>
        <taxon>Sordariomycetidae</taxon>
        <taxon>Sordariales</taxon>
        <taxon>Sordariaceae</taxon>
        <taxon>Neurospora</taxon>
    </lineage>
</organism>
<dbReference type="EMBL" id="JAULSX010000004">
    <property type="protein sequence ID" value="KAK3492877.1"/>
    <property type="molecule type" value="Genomic_DNA"/>
</dbReference>
<accession>A0AAJ0I8F8</accession>
<dbReference type="GeneID" id="87874847"/>